<dbReference type="InterPro" id="IPR033985">
    <property type="entry name" value="SusD-like_N"/>
</dbReference>
<keyword evidence="4" id="KW-0472">Membrane</keyword>
<comment type="subcellular location">
    <subcellularLocation>
        <location evidence="1">Cell outer membrane</location>
    </subcellularLocation>
</comment>
<keyword evidence="9" id="KW-1185">Reference proteome</keyword>
<dbReference type="CDD" id="cd08977">
    <property type="entry name" value="SusD"/>
    <property type="match status" value="1"/>
</dbReference>
<dbReference type="Pfam" id="PF14322">
    <property type="entry name" value="SusD-like_3"/>
    <property type="match status" value="1"/>
</dbReference>
<evidence type="ECO:0000313" key="8">
    <source>
        <dbReference type="EMBL" id="OQP61129.1"/>
    </source>
</evidence>
<evidence type="ECO:0000256" key="3">
    <source>
        <dbReference type="ARBA" id="ARBA00022729"/>
    </source>
</evidence>
<dbReference type="InterPro" id="IPR011990">
    <property type="entry name" value="TPR-like_helical_dom_sf"/>
</dbReference>
<gene>
    <name evidence="8" type="ORF">A3860_05265</name>
</gene>
<evidence type="ECO:0000256" key="1">
    <source>
        <dbReference type="ARBA" id="ARBA00004442"/>
    </source>
</evidence>
<evidence type="ECO:0000313" key="9">
    <source>
        <dbReference type="Proteomes" id="UP000192796"/>
    </source>
</evidence>
<dbReference type="Pfam" id="PF07980">
    <property type="entry name" value="SusD_RagB"/>
    <property type="match status" value="1"/>
</dbReference>
<comment type="similarity">
    <text evidence="2">Belongs to the SusD family.</text>
</comment>
<evidence type="ECO:0000256" key="4">
    <source>
        <dbReference type="ARBA" id="ARBA00023136"/>
    </source>
</evidence>
<dbReference type="Proteomes" id="UP000192796">
    <property type="component" value="Unassembled WGS sequence"/>
</dbReference>
<dbReference type="Gene3D" id="1.25.40.390">
    <property type="match status" value="1"/>
</dbReference>
<name>A0A1V9FRW1_9BACT</name>
<keyword evidence="3" id="KW-0732">Signal</keyword>
<sequence>MTKIILFSILTVIGLSSCKKFLNVGNPKTKLIDETVFENEQSATGVLTGIYGELSQNTIELTSVKVSSNLGFAADEMIYAAGNSYDVLINNTYTAETGQGNIWGRAYRYIYMATTAINGLENSGISVATKNQLIGESYFVRAWSYFYLVNIYGDVPLVLSTDYQETSFIPRTPKQEVYAQIIGDLKSAKQYLQPTYPTADKARPNKWTATALLARVYLYLGQWANAENEATDLLSSGLYTPLPLPENTFLKNSKETIWQFASVVPGINTYEGNTFLPVSANTIPPYLLRPNLVDSFESGDRRKLNWIKQNTISGQVFYYPAKYKVRSGADISELSIVFRAAEIYLIRAEARAQQNNLTGAAADLNVIRSRAGLPATTATTPTEYLDAIFRERKFELFTEWGHRWFDLIRTGNANTVLGALKPTWRPTAALFPIVTQVLLSNPQLTQNPGY</sequence>
<protein>
    <recommendedName>
        <fullName evidence="10">Carbohydrate-binding protein SusD</fullName>
    </recommendedName>
</protein>
<evidence type="ECO:0000259" key="7">
    <source>
        <dbReference type="Pfam" id="PF14322"/>
    </source>
</evidence>
<accession>A0A1V9FRW1</accession>
<comment type="caution">
    <text evidence="8">The sequence shown here is derived from an EMBL/GenBank/DDBJ whole genome shotgun (WGS) entry which is preliminary data.</text>
</comment>
<dbReference type="InterPro" id="IPR012944">
    <property type="entry name" value="SusD_RagB_dom"/>
</dbReference>
<keyword evidence="5" id="KW-0998">Cell outer membrane</keyword>
<organism evidence="8 9">
    <name type="scientific">Niastella vici</name>
    <dbReference type="NCBI Taxonomy" id="1703345"/>
    <lineage>
        <taxon>Bacteria</taxon>
        <taxon>Pseudomonadati</taxon>
        <taxon>Bacteroidota</taxon>
        <taxon>Chitinophagia</taxon>
        <taxon>Chitinophagales</taxon>
        <taxon>Chitinophagaceae</taxon>
        <taxon>Niastella</taxon>
    </lineage>
</organism>
<evidence type="ECO:0008006" key="10">
    <source>
        <dbReference type="Google" id="ProtNLM"/>
    </source>
</evidence>
<dbReference type="OrthoDB" id="625727at2"/>
<proteinExistence type="inferred from homology"/>
<evidence type="ECO:0000259" key="6">
    <source>
        <dbReference type="Pfam" id="PF07980"/>
    </source>
</evidence>
<reference evidence="8 9" key="1">
    <citation type="submission" date="2016-03" db="EMBL/GenBank/DDBJ databases">
        <title>Niastella vici sp. nov., isolated from farmland soil.</title>
        <authorList>
            <person name="Chen L."/>
            <person name="Wang D."/>
            <person name="Yang S."/>
            <person name="Wang G."/>
        </authorList>
    </citation>
    <scope>NUCLEOTIDE SEQUENCE [LARGE SCALE GENOMIC DNA]</scope>
    <source>
        <strain evidence="8 9">DJ57</strain>
    </source>
</reference>
<dbReference type="EMBL" id="LVYD01000058">
    <property type="protein sequence ID" value="OQP61129.1"/>
    <property type="molecule type" value="Genomic_DNA"/>
</dbReference>
<feature type="domain" description="RagB/SusD" evidence="6">
    <location>
        <begin position="325"/>
        <end position="450"/>
    </location>
</feature>
<evidence type="ECO:0000256" key="2">
    <source>
        <dbReference type="ARBA" id="ARBA00006275"/>
    </source>
</evidence>
<dbReference type="STRING" id="1703345.A3860_05265"/>
<dbReference type="PROSITE" id="PS51257">
    <property type="entry name" value="PROKAR_LIPOPROTEIN"/>
    <property type="match status" value="1"/>
</dbReference>
<evidence type="ECO:0000256" key="5">
    <source>
        <dbReference type="ARBA" id="ARBA00023237"/>
    </source>
</evidence>
<dbReference type="AlphaFoldDB" id="A0A1V9FRW1"/>
<dbReference type="GO" id="GO:0009279">
    <property type="term" value="C:cell outer membrane"/>
    <property type="evidence" value="ECO:0007669"/>
    <property type="project" value="UniProtKB-SubCell"/>
</dbReference>
<feature type="domain" description="SusD-like N-terminal" evidence="7">
    <location>
        <begin position="20"/>
        <end position="218"/>
    </location>
</feature>
<dbReference type="SUPFAM" id="SSF48452">
    <property type="entry name" value="TPR-like"/>
    <property type="match status" value="1"/>
</dbReference>